<dbReference type="InterPro" id="IPR045784">
    <property type="entry name" value="Radical_SAM_N2"/>
</dbReference>
<evidence type="ECO:0000313" key="4">
    <source>
        <dbReference type="Proteomes" id="UP000001880"/>
    </source>
</evidence>
<dbReference type="AlphaFoldDB" id="D0LYD4"/>
<feature type="compositionally biased region" description="Basic and acidic residues" evidence="1">
    <location>
        <begin position="670"/>
        <end position="685"/>
    </location>
</feature>
<dbReference type="CDD" id="cd01335">
    <property type="entry name" value="Radical_SAM"/>
    <property type="match status" value="1"/>
</dbReference>
<reference evidence="3 4" key="1">
    <citation type="journal article" date="2010" name="Stand. Genomic Sci.">
        <title>Complete genome sequence of Haliangium ochraceum type strain (SMP-2).</title>
        <authorList>
            <consortium name="US DOE Joint Genome Institute (JGI-PGF)"/>
            <person name="Ivanova N."/>
            <person name="Daum C."/>
            <person name="Lang E."/>
            <person name="Abt B."/>
            <person name="Kopitz M."/>
            <person name="Saunders E."/>
            <person name="Lapidus A."/>
            <person name="Lucas S."/>
            <person name="Glavina Del Rio T."/>
            <person name="Nolan M."/>
            <person name="Tice H."/>
            <person name="Copeland A."/>
            <person name="Cheng J.F."/>
            <person name="Chen F."/>
            <person name="Bruce D."/>
            <person name="Goodwin L."/>
            <person name="Pitluck S."/>
            <person name="Mavromatis K."/>
            <person name="Pati A."/>
            <person name="Mikhailova N."/>
            <person name="Chen A."/>
            <person name="Palaniappan K."/>
            <person name="Land M."/>
            <person name="Hauser L."/>
            <person name="Chang Y.J."/>
            <person name="Jeffries C.D."/>
            <person name="Detter J.C."/>
            <person name="Brettin T."/>
            <person name="Rohde M."/>
            <person name="Goker M."/>
            <person name="Bristow J."/>
            <person name="Markowitz V."/>
            <person name="Eisen J.A."/>
            <person name="Hugenholtz P."/>
            <person name="Kyrpides N.C."/>
            <person name="Klenk H.P."/>
        </authorList>
    </citation>
    <scope>NUCLEOTIDE SEQUENCE [LARGE SCALE GENOMIC DNA]</scope>
    <source>
        <strain evidence="4">DSM 14365 / CIP 107738 / JCM 11303 / AJ 13395 / SMP-2</strain>
    </source>
</reference>
<evidence type="ECO:0000256" key="1">
    <source>
        <dbReference type="SAM" id="MobiDB-lite"/>
    </source>
</evidence>
<feature type="region of interest" description="Disordered" evidence="1">
    <location>
        <begin position="641"/>
        <end position="699"/>
    </location>
</feature>
<dbReference type="eggNOG" id="COG5011">
    <property type="taxonomic scope" value="Bacteria"/>
</dbReference>
<dbReference type="GO" id="GO:0003824">
    <property type="term" value="F:catalytic activity"/>
    <property type="evidence" value="ECO:0007669"/>
    <property type="project" value="InterPro"/>
</dbReference>
<protein>
    <recommendedName>
        <fullName evidence="2">Elp3/MiaA/NifB-like radical SAM core domain-containing protein</fullName>
    </recommendedName>
</protein>
<sequence length="971" mass="106210">MRHIYADFIDRVAKPARYLGGEYLSVVKPAEEVDVRVALAFPDVYDIGMSHLGTKILYSLLNKQPRIAAERVFAPWVDMEAELRERGLPLVSLESSTPLSDFDVIGFSLQYELTFTNVLTILDLGGVPLRAAERTDDDPLVLCGGPVASHPEPVAPFFDACYIGEAEEELSGLLLEWAEMRRAGRARLDALAELAGRYPIYVPALYDTERDPETDMIVVGAPRDARAPARVRRGVVRDIDAYPFPSDTPVPYAEAVFDRAAVEIARGCTEGCRFCQAGMIYRPVRERSPESIAKSVIDSVEKAGYDETALTCLSTADFSSITPLVKNVMSELRKRKVTLSVSSLRAYGLGEDILDEMASMRITGLTFAPEAGTQRMRDVVNKNVTEAHIEESTTRVFARGWHRLKLYFMIGLPTEEDDDVVGIVNTGQRMLHIGRREAGKRAEVTVSVSSHVPKPHTPFQWCAQDSLPEIKRKQQLLRGALRDRNLRLKYHDAGISFVEGVMSRGDRRVADAIEMAWRRGARFDGWDELFDLGMWQEVFGACEIDADVYLSTRPITARLPWDHIDVGLEDGFLLGEYRKALKSRLSPPCGKVAGQLVHHNNLDDARADQRRLVCYDCGVACDLSKMRSDRLVALGALGAEHAPRRPEPRAEAAEASDTAAATGDAQPAADGDKGASAETAASERPRKGKKSRRGPKVSFPDLPKVGYRLRYAKLGRAAYLGHLDTGRMLARLFRRADLTLAYSRGYHPKPIIQFSPALPLGVASMGELLDVSVEAPSAVPAEALLRRLREVSPEGILFGDAWALPPGSPGLGKLIEAYDLLLAPAPGLPADEAALMRVADEFLGRASVLVPRKEREIDVRAFVSRIDVLAERAAERLAGALGWPLAETASAPALLQVRVHMTPQGSAKPTEIAEALGLWGDPDPRAPHALLARLGFPGVEPTAEDHAHARGEGIHLAAAHSEEVSAASAPS</sequence>
<dbReference type="InterPro" id="IPR058240">
    <property type="entry name" value="rSAM_sf"/>
</dbReference>
<evidence type="ECO:0000313" key="3">
    <source>
        <dbReference type="EMBL" id="ACY16284.1"/>
    </source>
</evidence>
<dbReference type="InterPro" id="IPR018768">
    <property type="entry name" value="DUF2344"/>
</dbReference>
<dbReference type="Pfam" id="PF10105">
    <property type="entry name" value="DUF2344"/>
    <property type="match status" value="1"/>
</dbReference>
<gene>
    <name evidence="3" type="ordered locus">Hoch_3784</name>
</gene>
<organism evidence="3 4">
    <name type="scientific">Haliangium ochraceum (strain DSM 14365 / JCM 11303 / SMP-2)</name>
    <dbReference type="NCBI Taxonomy" id="502025"/>
    <lineage>
        <taxon>Bacteria</taxon>
        <taxon>Pseudomonadati</taxon>
        <taxon>Myxococcota</taxon>
        <taxon>Polyangia</taxon>
        <taxon>Haliangiales</taxon>
        <taxon>Kofleriaceae</taxon>
        <taxon>Haliangium</taxon>
    </lineage>
</organism>
<dbReference type="InterPro" id="IPR006638">
    <property type="entry name" value="Elp3/MiaA/NifB-like_rSAM"/>
</dbReference>
<dbReference type="STRING" id="502025.Hoch_3784"/>
<dbReference type="Proteomes" id="UP000001880">
    <property type="component" value="Chromosome"/>
</dbReference>
<dbReference type="Gene3D" id="3.80.30.20">
    <property type="entry name" value="tm_1862 like domain"/>
    <property type="match status" value="1"/>
</dbReference>
<dbReference type="OrthoDB" id="9806827at2"/>
<dbReference type="NCBIfam" id="TIGR03936">
    <property type="entry name" value="sam_1_link_chp"/>
    <property type="match status" value="1"/>
</dbReference>
<feature type="compositionally biased region" description="Basic residues" evidence="1">
    <location>
        <begin position="686"/>
        <end position="695"/>
    </location>
</feature>
<dbReference type="HOGENOM" id="CLU_011543_0_0_7"/>
<dbReference type="SFLD" id="SFLDG01082">
    <property type="entry name" value="B12-binding_domain_containing"/>
    <property type="match status" value="1"/>
</dbReference>
<name>D0LYD4_HALO1</name>
<feature type="compositionally biased region" description="Basic and acidic residues" evidence="1">
    <location>
        <begin position="641"/>
        <end position="652"/>
    </location>
</feature>
<dbReference type="SFLD" id="SFLDS00029">
    <property type="entry name" value="Radical_SAM"/>
    <property type="match status" value="1"/>
</dbReference>
<feature type="domain" description="Elp3/MiaA/NifB-like radical SAM core" evidence="2">
    <location>
        <begin position="258"/>
        <end position="479"/>
    </location>
</feature>
<dbReference type="eggNOG" id="COG1032">
    <property type="taxonomic scope" value="Bacteria"/>
</dbReference>
<dbReference type="InterPro" id="IPR023404">
    <property type="entry name" value="rSAM_horseshoe"/>
</dbReference>
<dbReference type="NCBIfam" id="TIGR03960">
    <property type="entry name" value="rSAM_fuse_unch"/>
    <property type="match status" value="1"/>
</dbReference>
<dbReference type="SMART" id="SM00729">
    <property type="entry name" value="Elp3"/>
    <property type="match status" value="1"/>
</dbReference>
<dbReference type="PANTHER" id="PTHR42731:SF1">
    <property type="entry name" value="RADICAL SAM DOMAIN PROTEIN"/>
    <property type="match status" value="1"/>
</dbReference>
<dbReference type="EMBL" id="CP001804">
    <property type="protein sequence ID" value="ACY16284.1"/>
    <property type="molecule type" value="Genomic_DNA"/>
</dbReference>
<dbReference type="SUPFAM" id="SSF102114">
    <property type="entry name" value="Radical SAM enzymes"/>
    <property type="match status" value="1"/>
</dbReference>
<keyword evidence="4" id="KW-1185">Reference proteome</keyword>
<dbReference type="KEGG" id="hoh:Hoch_3784"/>
<accession>D0LYD4</accession>
<dbReference type="InterPro" id="IPR023862">
    <property type="entry name" value="CHP03960_rSAM"/>
</dbReference>
<dbReference type="PANTHER" id="PTHR42731">
    <property type="entry name" value="SLL1084 PROTEIN"/>
    <property type="match status" value="1"/>
</dbReference>
<dbReference type="GO" id="GO:0051536">
    <property type="term" value="F:iron-sulfur cluster binding"/>
    <property type="evidence" value="ECO:0007669"/>
    <property type="project" value="InterPro"/>
</dbReference>
<dbReference type="RefSeq" id="WP_012828883.1">
    <property type="nucleotide sequence ID" value="NC_013440.1"/>
</dbReference>
<feature type="compositionally biased region" description="Low complexity" evidence="1">
    <location>
        <begin position="653"/>
        <end position="669"/>
    </location>
</feature>
<dbReference type="Pfam" id="PF19864">
    <property type="entry name" value="Radical_SAM_N2"/>
    <property type="match status" value="1"/>
</dbReference>
<dbReference type="Pfam" id="PF04055">
    <property type="entry name" value="Radical_SAM"/>
    <property type="match status" value="1"/>
</dbReference>
<evidence type="ECO:0000259" key="2">
    <source>
        <dbReference type="SMART" id="SM00729"/>
    </source>
</evidence>
<proteinExistence type="predicted"/>
<dbReference type="InterPro" id="IPR007197">
    <property type="entry name" value="rSAM"/>
</dbReference>